<protein>
    <submittedName>
        <fullName evidence="2">Uncharacterized protein</fullName>
    </submittedName>
</protein>
<feature type="region of interest" description="Disordered" evidence="1">
    <location>
        <begin position="1"/>
        <end position="33"/>
    </location>
</feature>
<accession>A0ABR1VJC8</accession>
<dbReference type="RefSeq" id="XP_066665126.1">
    <property type="nucleotide sequence ID" value="XM_066815836.1"/>
</dbReference>
<evidence type="ECO:0000313" key="3">
    <source>
        <dbReference type="Proteomes" id="UP001433268"/>
    </source>
</evidence>
<evidence type="ECO:0000313" key="2">
    <source>
        <dbReference type="EMBL" id="KAK8071318.1"/>
    </source>
</evidence>
<organism evidence="2 3">
    <name type="scientific">Apiospora hydei</name>
    <dbReference type="NCBI Taxonomy" id="1337664"/>
    <lineage>
        <taxon>Eukaryota</taxon>
        <taxon>Fungi</taxon>
        <taxon>Dikarya</taxon>
        <taxon>Ascomycota</taxon>
        <taxon>Pezizomycotina</taxon>
        <taxon>Sordariomycetes</taxon>
        <taxon>Xylariomycetidae</taxon>
        <taxon>Amphisphaeriales</taxon>
        <taxon>Apiosporaceae</taxon>
        <taxon>Apiospora</taxon>
    </lineage>
</organism>
<comment type="caution">
    <text evidence="2">The sequence shown here is derived from an EMBL/GenBank/DDBJ whole genome shotgun (WGS) entry which is preliminary data.</text>
</comment>
<keyword evidence="3" id="KW-1185">Reference proteome</keyword>
<evidence type="ECO:0000256" key="1">
    <source>
        <dbReference type="SAM" id="MobiDB-lite"/>
    </source>
</evidence>
<gene>
    <name evidence="2" type="ORF">PG997_011521</name>
</gene>
<dbReference type="EMBL" id="JAQQWN010000008">
    <property type="protein sequence ID" value="KAK8071318.1"/>
    <property type="molecule type" value="Genomic_DNA"/>
</dbReference>
<sequence>MSGAMYGNSGSRNRFVTPSESSNTFFGSSSSSGYDPVAPLAVVRTGLSYNQQRAPHGCPEAAESAYPSPRPAGNIYHVSINNQDHGKVYVSGGPEAPFIEVTGPVMFETEPRGNGWGLSTLMTSVASSVSAVVGWFGGRPVDHVNQH</sequence>
<feature type="compositionally biased region" description="Polar residues" evidence="1">
    <location>
        <begin position="8"/>
        <end position="18"/>
    </location>
</feature>
<feature type="compositionally biased region" description="Low complexity" evidence="1">
    <location>
        <begin position="19"/>
        <end position="33"/>
    </location>
</feature>
<dbReference type="GeneID" id="92048896"/>
<reference evidence="2 3" key="1">
    <citation type="submission" date="2023-01" db="EMBL/GenBank/DDBJ databases">
        <title>Analysis of 21 Apiospora genomes using comparative genomics revels a genus with tremendous synthesis potential of carbohydrate active enzymes and secondary metabolites.</title>
        <authorList>
            <person name="Sorensen T."/>
        </authorList>
    </citation>
    <scope>NUCLEOTIDE SEQUENCE [LARGE SCALE GENOMIC DNA]</scope>
    <source>
        <strain evidence="2 3">CBS 114990</strain>
    </source>
</reference>
<proteinExistence type="predicted"/>
<name>A0ABR1VJC8_9PEZI</name>
<dbReference type="Proteomes" id="UP001433268">
    <property type="component" value="Unassembled WGS sequence"/>
</dbReference>